<evidence type="ECO:0000256" key="1">
    <source>
        <dbReference type="ARBA" id="ARBA00023015"/>
    </source>
</evidence>
<evidence type="ECO:0000313" key="6">
    <source>
        <dbReference type="Proteomes" id="UP000432015"/>
    </source>
</evidence>
<name>A0A7K1LBK4_9ACTN</name>
<dbReference type="GO" id="GO:0003700">
    <property type="term" value="F:DNA-binding transcription factor activity"/>
    <property type="evidence" value="ECO:0007669"/>
    <property type="project" value="InterPro"/>
</dbReference>
<evidence type="ECO:0000256" key="3">
    <source>
        <dbReference type="ARBA" id="ARBA00023163"/>
    </source>
</evidence>
<feature type="domain" description="HTH araC/xylS-type" evidence="4">
    <location>
        <begin position="170"/>
        <end position="266"/>
    </location>
</feature>
<comment type="caution">
    <text evidence="5">The sequence shown here is derived from an EMBL/GenBank/DDBJ whole genome shotgun (WGS) entry which is preliminary data.</text>
</comment>
<keyword evidence="1" id="KW-0805">Transcription regulation</keyword>
<dbReference type="EMBL" id="WOFH01000016">
    <property type="protein sequence ID" value="MUN41808.1"/>
    <property type="molecule type" value="Genomic_DNA"/>
</dbReference>
<dbReference type="SMART" id="SM00342">
    <property type="entry name" value="HTH_ARAC"/>
    <property type="match status" value="1"/>
</dbReference>
<organism evidence="5 6">
    <name type="scientific">Actinomadura litoris</name>
    <dbReference type="NCBI Taxonomy" id="2678616"/>
    <lineage>
        <taxon>Bacteria</taxon>
        <taxon>Bacillati</taxon>
        <taxon>Actinomycetota</taxon>
        <taxon>Actinomycetes</taxon>
        <taxon>Streptosporangiales</taxon>
        <taxon>Thermomonosporaceae</taxon>
        <taxon>Actinomadura</taxon>
    </lineage>
</organism>
<dbReference type="PANTHER" id="PTHR11019:SF199">
    <property type="entry name" value="HTH-TYPE TRANSCRIPTIONAL REGULATOR NIMR"/>
    <property type="match status" value="1"/>
</dbReference>
<dbReference type="PANTHER" id="PTHR11019">
    <property type="entry name" value="HTH-TYPE TRANSCRIPTIONAL REGULATOR NIMR"/>
    <property type="match status" value="1"/>
</dbReference>
<dbReference type="InterPro" id="IPR018062">
    <property type="entry name" value="HTH_AraC-typ_CS"/>
</dbReference>
<evidence type="ECO:0000259" key="4">
    <source>
        <dbReference type="PROSITE" id="PS01124"/>
    </source>
</evidence>
<reference evidence="5 6" key="1">
    <citation type="submission" date="2019-11" db="EMBL/GenBank/DDBJ databases">
        <authorList>
            <person name="Cao P."/>
        </authorList>
    </citation>
    <scope>NUCLEOTIDE SEQUENCE [LARGE SCALE GENOMIC DNA]</scope>
    <source>
        <strain evidence="5 6">NEAU-AAG5</strain>
    </source>
</reference>
<dbReference type="Gene3D" id="1.10.10.60">
    <property type="entry name" value="Homeodomain-like"/>
    <property type="match status" value="1"/>
</dbReference>
<evidence type="ECO:0000313" key="5">
    <source>
        <dbReference type="EMBL" id="MUN41808.1"/>
    </source>
</evidence>
<accession>A0A7K1LBK4</accession>
<dbReference type="PRINTS" id="PR00032">
    <property type="entry name" value="HTHARAC"/>
</dbReference>
<evidence type="ECO:0000256" key="2">
    <source>
        <dbReference type="ARBA" id="ARBA00023125"/>
    </source>
</evidence>
<dbReference type="InterPro" id="IPR018060">
    <property type="entry name" value="HTH_AraC"/>
</dbReference>
<dbReference type="GO" id="GO:0043565">
    <property type="term" value="F:sequence-specific DNA binding"/>
    <property type="evidence" value="ECO:0007669"/>
    <property type="project" value="InterPro"/>
</dbReference>
<gene>
    <name evidence="5" type="ORF">GNZ18_35265</name>
</gene>
<keyword evidence="6" id="KW-1185">Reference proteome</keyword>
<dbReference type="PROSITE" id="PS00041">
    <property type="entry name" value="HTH_ARAC_FAMILY_1"/>
    <property type="match status" value="1"/>
</dbReference>
<keyword evidence="2" id="KW-0238">DNA-binding</keyword>
<proteinExistence type="predicted"/>
<sequence>MTRHGAADPETCEEFGYGLGDPGGILVLRYRSADALAFGEGRQDFLHQLYWSPDGPLATTHGPAVRFVGAGEAFWARRATSHEVRAGDRQTVYRICLREVPPALGDLRSGPVPIDAEAARLVTVIARRGCDEAAALEARRRIMAGIGAPPAGTSVAGTDAAPGAGTGFALAVARALSHDPADPTGLDEWARRLRVSVKTLQRDFVREFGMPYTRWRTALRLRAARALLDSRPVSTVAHQVGYASASAFISAFAKEYGYTPGRHAGARPRGPDRPAGSAG</sequence>
<dbReference type="InterPro" id="IPR009057">
    <property type="entry name" value="Homeodomain-like_sf"/>
</dbReference>
<dbReference type="Proteomes" id="UP000432015">
    <property type="component" value="Unassembled WGS sequence"/>
</dbReference>
<dbReference type="Pfam" id="PF12833">
    <property type="entry name" value="HTH_18"/>
    <property type="match status" value="1"/>
</dbReference>
<keyword evidence="3" id="KW-0804">Transcription</keyword>
<dbReference type="InterPro" id="IPR020449">
    <property type="entry name" value="Tscrpt_reg_AraC-type_HTH"/>
</dbReference>
<protein>
    <submittedName>
        <fullName evidence="5">Helix-turn-helix domain-containing protein</fullName>
    </submittedName>
</protein>
<dbReference type="AlphaFoldDB" id="A0A7K1LBK4"/>
<dbReference type="SUPFAM" id="SSF46689">
    <property type="entry name" value="Homeodomain-like"/>
    <property type="match status" value="2"/>
</dbReference>
<dbReference type="PROSITE" id="PS01124">
    <property type="entry name" value="HTH_ARAC_FAMILY_2"/>
    <property type="match status" value="1"/>
</dbReference>